<accession>A0A8I2YHW4</accession>
<organism evidence="3 4">
    <name type="scientific">Boletus reticuloceps</name>
    <dbReference type="NCBI Taxonomy" id="495285"/>
    <lineage>
        <taxon>Eukaryota</taxon>
        <taxon>Fungi</taxon>
        <taxon>Dikarya</taxon>
        <taxon>Basidiomycota</taxon>
        <taxon>Agaricomycotina</taxon>
        <taxon>Agaricomycetes</taxon>
        <taxon>Agaricomycetidae</taxon>
        <taxon>Boletales</taxon>
        <taxon>Boletineae</taxon>
        <taxon>Boletaceae</taxon>
        <taxon>Boletoideae</taxon>
        <taxon>Boletus</taxon>
    </lineage>
</organism>
<name>A0A8I2YHW4_9AGAM</name>
<evidence type="ECO:0000313" key="4">
    <source>
        <dbReference type="Proteomes" id="UP000683000"/>
    </source>
</evidence>
<dbReference type="InterPro" id="IPR001810">
    <property type="entry name" value="F-box_dom"/>
</dbReference>
<keyword evidence="4" id="KW-1185">Reference proteome</keyword>
<evidence type="ECO:0000259" key="2">
    <source>
        <dbReference type="Pfam" id="PF12937"/>
    </source>
</evidence>
<dbReference type="Proteomes" id="UP000683000">
    <property type="component" value="Unassembled WGS sequence"/>
</dbReference>
<dbReference type="SUPFAM" id="SSF81383">
    <property type="entry name" value="F-box domain"/>
    <property type="match status" value="1"/>
</dbReference>
<protein>
    <recommendedName>
        <fullName evidence="2">F-box domain-containing protein</fullName>
    </recommendedName>
</protein>
<evidence type="ECO:0000256" key="1">
    <source>
        <dbReference type="SAM" id="SignalP"/>
    </source>
</evidence>
<feature type="domain" description="F-box" evidence="2">
    <location>
        <begin position="45"/>
        <end position="80"/>
    </location>
</feature>
<reference evidence="3" key="1">
    <citation type="submission" date="2021-03" db="EMBL/GenBank/DDBJ databases">
        <title>Evolutionary innovations through gain and loss of genes in the ectomycorrhizal Boletales.</title>
        <authorList>
            <person name="Wu G."/>
            <person name="Miyauchi S."/>
            <person name="Morin E."/>
            <person name="Yang Z.-L."/>
            <person name="Xu J."/>
            <person name="Martin F.M."/>
        </authorList>
    </citation>
    <scope>NUCLEOTIDE SEQUENCE</scope>
    <source>
        <strain evidence="3">BR01</strain>
    </source>
</reference>
<comment type="caution">
    <text evidence="3">The sequence shown here is derived from an EMBL/GenBank/DDBJ whole genome shotgun (WGS) entry which is preliminary data.</text>
</comment>
<proteinExistence type="predicted"/>
<dbReference type="Gene3D" id="1.20.1280.50">
    <property type="match status" value="1"/>
</dbReference>
<feature type="chain" id="PRO_5034743556" description="F-box domain-containing protein" evidence="1">
    <location>
        <begin position="22"/>
        <end position="514"/>
    </location>
</feature>
<dbReference type="AlphaFoldDB" id="A0A8I2YHW4"/>
<dbReference type="Pfam" id="PF12937">
    <property type="entry name" value="F-box-like"/>
    <property type="match status" value="1"/>
</dbReference>
<sequence>MAPFIISLSNLAFALPSSVLSTYHNYQIMVSVTRKRVIYSPTIAPHILICLSPRDIIRLRLVSKFFNGVTRDRRLWRLLYARACLPRPPGPFEWQPLSFHERALINSARTSLTWTLRPTLDGLALIQGPRLTPRGVLKIQPWRFLLGRLLVWCEESSIFAHDIDTATRMVVWTNLTPIPCSSIEAASLNHQDGERVYIAFGDAVENKRRLLIRLLEVPVRRDATPLLGPVSRGMHLPQGTSFSMNASFPFLSFGNGLERACGQSLPLLIDMRTWATYTFPPYHSSLEGPVSRKPDHWVDNFIALSRTHILVTRELTFPDAPRMTHIQAFVLPPPPRRSTSSVNKLRLSHEILTSRIPPPTRVLRDSVIDPVTGNVHIRFLGMLRFDLMSMAQYSCIDTILPPVVPNLVYQPILPIDIHDQPLFYARGRLRRLELQSSKQGHVRGLLMSRYLYRFSIDASKEDCIAMLSEPEIRSADDPLETTRYLGFDGVRGRICYEVETGDVRDRDLMVSEFR</sequence>
<evidence type="ECO:0000313" key="3">
    <source>
        <dbReference type="EMBL" id="KAG6372609.1"/>
    </source>
</evidence>
<gene>
    <name evidence="3" type="ORF">JVT61DRAFT_7355</name>
</gene>
<keyword evidence="1" id="KW-0732">Signal</keyword>
<dbReference type="InterPro" id="IPR036047">
    <property type="entry name" value="F-box-like_dom_sf"/>
</dbReference>
<dbReference type="EMBL" id="JAGFBS010000026">
    <property type="protein sequence ID" value="KAG6372609.1"/>
    <property type="molecule type" value="Genomic_DNA"/>
</dbReference>
<dbReference type="OrthoDB" id="2670467at2759"/>
<feature type="signal peptide" evidence="1">
    <location>
        <begin position="1"/>
        <end position="21"/>
    </location>
</feature>